<dbReference type="AlphaFoldDB" id="X1RSK4"/>
<organism evidence="3">
    <name type="scientific">marine sediment metagenome</name>
    <dbReference type="NCBI Taxonomy" id="412755"/>
    <lineage>
        <taxon>unclassified sequences</taxon>
        <taxon>metagenomes</taxon>
        <taxon>ecological metagenomes</taxon>
    </lineage>
</organism>
<feature type="non-terminal residue" evidence="3">
    <location>
        <position position="1"/>
    </location>
</feature>
<dbReference type="Pfam" id="PF04422">
    <property type="entry name" value="FrhB_FdhB_N"/>
    <property type="match status" value="1"/>
</dbReference>
<name>X1RSK4_9ZZZZ</name>
<comment type="caution">
    <text evidence="3">The sequence shown here is derived from an EMBL/GenBank/DDBJ whole genome shotgun (WGS) entry which is preliminary data.</text>
</comment>
<proteinExistence type="predicted"/>
<dbReference type="GO" id="GO:0052592">
    <property type="term" value="F:oxidoreductase activity, acting on CH or CH2 groups, with an iron-sulfur protein as acceptor"/>
    <property type="evidence" value="ECO:0007669"/>
    <property type="project" value="TreeGrafter"/>
</dbReference>
<dbReference type="PANTHER" id="PTHR31332:SF0">
    <property type="entry name" value="7-HYDROXYMETHYL CHLOROPHYLL A REDUCTASE, CHLOROPLASTIC"/>
    <property type="match status" value="1"/>
</dbReference>
<evidence type="ECO:0000259" key="2">
    <source>
        <dbReference type="Pfam" id="PF04432"/>
    </source>
</evidence>
<dbReference type="Pfam" id="PF04432">
    <property type="entry name" value="FrhB_FdhB_C"/>
    <property type="match status" value="1"/>
</dbReference>
<dbReference type="PANTHER" id="PTHR31332">
    <property type="entry name" value="7-HYDROXYMETHYL CHLOROPHYLL A REDUCTASE, CHLOROPLASTIC"/>
    <property type="match status" value="1"/>
</dbReference>
<dbReference type="InterPro" id="IPR007525">
    <property type="entry name" value="FrhB_FdhB_C"/>
</dbReference>
<evidence type="ECO:0000259" key="1">
    <source>
        <dbReference type="Pfam" id="PF04422"/>
    </source>
</evidence>
<accession>X1RSK4</accession>
<dbReference type="InterPro" id="IPR007516">
    <property type="entry name" value="Co_F420_Hydgase/DH_bsu_N"/>
</dbReference>
<feature type="domain" description="Coenzyme F420 hydrogenase/dehydrogenase beta subunit C-terminal" evidence="2">
    <location>
        <begin position="133"/>
        <end position="209"/>
    </location>
</feature>
<protein>
    <recommendedName>
        <fullName evidence="4">4Fe-4S ferredoxin-type domain-containing protein</fullName>
    </recommendedName>
</protein>
<dbReference type="InterPro" id="IPR045220">
    <property type="entry name" value="FRHB/FDHB/HCAR-like"/>
</dbReference>
<reference evidence="3" key="1">
    <citation type="journal article" date="2014" name="Front. Microbiol.">
        <title>High frequency of phylogenetically diverse reductive dehalogenase-homologous genes in deep subseafloor sedimentary metagenomes.</title>
        <authorList>
            <person name="Kawai M."/>
            <person name="Futagami T."/>
            <person name="Toyoda A."/>
            <person name="Takaki Y."/>
            <person name="Nishi S."/>
            <person name="Hori S."/>
            <person name="Arai W."/>
            <person name="Tsubouchi T."/>
            <person name="Morono Y."/>
            <person name="Uchiyama I."/>
            <person name="Ito T."/>
            <person name="Fujiyama A."/>
            <person name="Inagaki F."/>
            <person name="Takami H."/>
        </authorList>
    </citation>
    <scope>NUCLEOTIDE SEQUENCE</scope>
    <source>
        <strain evidence="3">Expedition CK06-06</strain>
    </source>
</reference>
<evidence type="ECO:0008006" key="4">
    <source>
        <dbReference type="Google" id="ProtNLM"/>
    </source>
</evidence>
<sequence length="234" mass="26015">IKIVEEKPQCIYDCAKYLDHCSICYDVCPHTEALLIETPNLGCYRKILLAQAVERGMKVGPGGGVITALLTHALEKDIIDSAVFSEAKAGVPMELKPLVSSVQDDLLSAVEIHFFPSAVAKAFRSAVLEHRKQRIAFVGIPCHVLALRKLEVWQHKLAENLKIVIGLFCLWTLSSSKLLRYLSRNYDIKPSEVQRIALTTEYLIHTKKGIAIGAYAVIQSVITLSAVFHISEYL</sequence>
<feature type="domain" description="Coenzyme F420 hydrogenase/dehydrogenase beta subunit N-terminal" evidence="1">
    <location>
        <begin position="57"/>
        <end position="121"/>
    </location>
</feature>
<gene>
    <name evidence="3" type="ORF">S06H3_55625</name>
</gene>
<feature type="non-terminal residue" evidence="3">
    <location>
        <position position="234"/>
    </location>
</feature>
<evidence type="ECO:0000313" key="3">
    <source>
        <dbReference type="EMBL" id="GAI58469.1"/>
    </source>
</evidence>
<dbReference type="EMBL" id="BARV01035677">
    <property type="protein sequence ID" value="GAI58469.1"/>
    <property type="molecule type" value="Genomic_DNA"/>
</dbReference>